<feature type="compositionally biased region" description="Acidic residues" evidence="2">
    <location>
        <begin position="460"/>
        <end position="478"/>
    </location>
</feature>
<feature type="region of interest" description="Disordered" evidence="2">
    <location>
        <begin position="1071"/>
        <end position="1143"/>
    </location>
</feature>
<feature type="region of interest" description="Disordered" evidence="2">
    <location>
        <begin position="393"/>
        <end position="416"/>
    </location>
</feature>
<protein>
    <submittedName>
        <fullName evidence="3">Uncharacterized protein</fullName>
    </submittedName>
</protein>
<feature type="compositionally biased region" description="Low complexity" evidence="2">
    <location>
        <begin position="44"/>
        <end position="77"/>
    </location>
</feature>
<keyword evidence="1" id="KW-0175">Coiled coil</keyword>
<feature type="region of interest" description="Disordered" evidence="2">
    <location>
        <begin position="444"/>
        <end position="493"/>
    </location>
</feature>
<proteinExistence type="predicted"/>
<dbReference type="Proteomes" id="UP001176517">
    <property type="component" value="Unassembled WGS sequence"/>
</dbReference>
<feature type="region of interest" description="Disordered" evidence="2">
    <location>
        <begin position="837"/>
        <end position="881"/>
    </location>
</feature>
<evidence type="ECO:0000256" key="2">
    <source>
        <dbReference type="SAM" id="MobiDB-lite"/>
    </source>
</evidence>
<accession>A0AAN6GTB1</accession>
<feature type="coiled-coil region" evidence="1">
    <location>
        <begin position="941"/>
        <end position="969"/>
    </location>
</feature>
<feature type="compositionally biased region" description="Basic and acidic residues" evidence="2">
    <location>
        <begin position="107"/>
        <end position="124"/>
    </location>
</feature>
<reference evidence="3" key="1">
    <citation type="journal article" date="2023" name="PhytoFront">
        <title>Draft Genome Resources of Seven Strains of Tilletia horrida, Causal Agent of Kernel Smut of Rice.</title>
        <authorList>
            <person name="Khanal S."/>
            <person name="Antony Babu S."/>
            <person name="Zhou X.G."/>
        </authorList>
    </citation>
    <scope>NUCLEOTIDE SEQUENCE</scope>
    <source>
        <strain evidence="3">TX6</strain>
    </source>
</reference>
<feature type="region of interest" description="Disordered" evidence="2">
    <location>
        <begin position="990"/>
        <end position="1057"/>
    </location>
</feature>
<feature type="region of interest" description="Disordered" evidence="2">
    <location>
        <begin position="156"/>
        <end position="195"/>
    </location>
</feature>
<feature type="compositionally biased region" description="Low complexity" evidence="2">
    <location>
        <begin position="479"/>
        <end position="493"/>
    </location>
</feature>
<name>A0AAN6GTB1_9BASI</name>
<dbReference type="EMBL" id="JAPDMZ010000061">
    <property type="protein sequence ID" value="KAK0552568.1"/>
    <property type="molecule type" value="Genomic_DNA"/>
</dbReference>
<sequence>MQFRSRKSSAPKEPVAKDPLRVSPTVPKLPSLHNIGNRADANNSGSSSQSTTSSQSTSSLTSRSSSMSTVASSYPTSPAIPAAEQFHKARVSASAKATATPLARQPSRPDLKAAKKGSVVKDDPSESPVGTLMSLESSAPTSFKASFKRRFLTRSTTGHSVAHEPATPDLVDDSSSTVRSSDSVTSTPPRNGLLGLDPIVTDSGKLDFFGTIQNLPTVDGHGQKPSGVMSGSLTEKPIVESPASALGVRNLGAPMPSLTLPLAPSPVLTSAKRQIPIRAASIGIKEQKSFDGSPASAFTHRKARESESSIDLGSELMMAVLSAQALDKEEVEDSSIGRSLRQTSLESTYASTTAHGRPSLAFTARTTGTLLSASPENTVLTLPPIASVGATLRLDGKAQTPSSPARPARASPRSMRKCYTEAELRALDRQEAIYAERFKMFRPQHGLRPGQSRTKTRYDDDSEDDYGADEDEEEEQADESGFSSSRADSSFASVSGRNLLQQPKDVEPQMISPTSGSVLFPSTFAQSKAKRGGNEAKGSGSAWDETSDEEGDQSMQSVRSVRPEPGLDVPAKRALYTCTLLKIHPHLAPHFLVAGSTAAQPLAAVALAANKEGSDNEALSATEVRFPRSTNPATLLAGHASTTSLARGGLRIALARAQVMRSLKRRRLPITEEVEISWFQRKYGSELVAPDKIMAEMGRRLPVKPEALVKPPTAGDAVSSDGGAAVATPENPVKLWATRPRFAERMTNWVTIDDRNVDVVPERVVDGFVPKGVAKAPVLLLSDRICALAGVPKPTWTPPRRWRTPEERSQQAILNARTSMVGELRAAPWLAIKPALSPSATAPSSPKEESTPSSPTLGATEDNKALSARPVSAISSSGSTRSVAADKTLMRNLQQALPGSLVNMAIAEEDVGLDSDEEDLPLGLLQANKIAHQRQVMEAQVRQRELTRRRELEQRKNLERNKAMLAEARERRAKGDSRASLLLAHDYGAGDASKALGPSEQRRENRTRVPGPESDLQAQRPRLQGPSRSAESDRRNSKLSPGNSQGPLRSSSATNLRDSFIEASAGSKLDRRISRMASHESIKSPVTAAASSKQTLLSPPAPASIRHRSPDRSSTMPTPGEMSRGVSMASLPSPASPYHPAAGLSSTPEWPGMHRASTYSVLPVPLATPQTPFSPNNGLHASSFRQKMAPGISMPMSSASLTAHERMVAALSHSPTSPSVAGYMPHEVGMGSAALGRSPSIYVMNAPHPMSMYGSPMHALQMQQSAMMAAQMQQNMMQHQQQQHHQQAMGFIGAPQQPLIALDARHLPASATVLRRTETFR</sequence>
<feature type="region of interest" description="Disordered" evidence="2">
    <location>
        <begin position="526"/>
        <end position="565"/>
    </location>
</feature>
<organism evidence="3 4">
    <name type="scientific">Tilletia horrida</name>
    <dbReference type="NCBI Taxonomy" id="155126"/>
    <lineage>
        <taxon>Eukaryota</taxon>
        <taxon>Fungi</taxon>
        <taxon>Dikarya</taxon>
        <taxon>Basidiomycota</taxon>
        <taxon>Ustilaginomycotina</taxon>
        <taxon>Exobasidiomycetes</taxon>
        <taxon>Tilletiales</taxon>
        <taxon>Tilletiaceae</taxon>
        <taxon>Tilletia</taxon>
    </lineage>
</organism>
<keyword evidence="4" id="KW-1185">Reference proteome</keyword>
<feature type="compositionally biased region" description="Basic and acidic residues" evidence="2">
    <location>
        <begin position="1071"/>
        <end position="1082"/>
    </location>
</feature>
<feature type="region of interest" description="Disordered" evidence="2">
    <location>
        <begin position="1"/>
        <end position="141"/>
    </location>
</feature>
<evidence type="ECO:0000313" key="3">
    <source>
        <dbReference type="EMBL" id="KAK0552568.1"/>
    </source>
</evidence>
<gene>
    <name evidence="3" type="ORF">OC846_002860</name>
</gene>
<feature type="compositionally biased region" description="Low complexity" evidence="2">
    <location>
        <begin position="173"/>
        <end position="187"/>
    </location>
</feature>
<comment type="caution">
    <text evidence="3">The sequence shown here is derived from an EMBL/GenBank/DDBJ whole genome shotgun (WGS) entry which is preliminary data.</text>
</comment>
<evidence type="ECO:0000256" key="1">
    <source>
        <dbReference type="SAM" id="Coils"/>
    </source>
</evidence>
<evidence type="ECO:0000313" key="4">
    <source>
        <dbReference type="Proteomes" id="UP001176517"/>
    </source>
</evidence>
<feature type="compositionally biased region" description="Low complexity" evidence="2">
    <location>
        <begin position="401"/>
        <end position="413"/>
    </location>
</feature>
<feature type="compositionally biased region" description="Polar residues" evidence="2">
    <location>
        <begin position="1038"/>
        <end position="1057"/>
    </location>
</feature>
<feature type="compositionally biased region" description="Low complexity" evidence="2">
    <location>
        <begin position="837"/>
        <end position="856"/>
    </location>
</feature>